<evidence type="ECO:0000256" key="20">
    <source>
        <dbReference type="ARBA" id="ARBA00043228"/>
    </source>
</evidence>
<dbReference type="Pfam" id="PF00630">
    <property type="entry name" value="Filamin"/>
    <property type="match status" value="1"/>
</dbReference>
<dbReference type="SMART" id="SM00557">
    <property type="entry name" value="IG_FLMN"/>
    <property type="match status" value="1"/>
</dbReference>
<dbReference type="GO" id="GO:0035198">
    <property type="term" value="F:miRNA binding"/>
    <property type="evidence" value="ECO:0007669"/>
    <property type="project" value="UniProtKB-ARBA"/>
</dbReference>
<dbReference type="InterPro" id="IPR001258">
    <property type="entry name" value="NHL_repeat"/>
</dbReference>
<feature type="domain" description="B box-type" evidence="24">
    <location>
        <begin position="289"/>
        <end position="330"/>
    </location>
</feature>
<dbReference type="FunFam" id="2.120.10.30:FF:000013">
    <property type="entry name" value="E3 ubiquitin-protein ligase TRIM71"/>
    <property type="match status" value="1"/>
</dbReference>
<evidence type="ECO:0000256" key="6">
    <source>
        <dbReference type="ARBA" id="ARBA00022473"/>
    </source>
</evidence>
<feature type="repeat" description="NHL" evidence="23">
    <location>
        <begin position="844"/>
        <end position="884"/>
    </location>
</feature>
<reference evidence="25" key="1">
    <citation type="journal article" date="2023" name="Science">
        <title>Genome structures resolve the early diversification of teleost fishes.</title>
        <authorList>
            <person name="Parey E."/>
            <person name="Louis A."/>
            <person name="Montfort J."/>
            <person name="Bouchez O."/>
            <person name="Roques C."/>
            <person name="Iampietro C."/>
            <person name="Lluch J."/>
            <person name="Castinel A."/>
            <person name="Donnadieu C."/>
            <person name="Desvignes T."/>
            <person name="Floi Bucao C."/>
            <person name="Jouanno E."/>
            <person name="Wen M."/>
            <person name="Mejri S."/>
            <person name="Dirks R."/>
            <person name="Jansen H."/>
            <person name="Henkel C."/>
            <person name="Chen W.J."/>
            <person name="Zahm M."/>
            <person name="Cabau C."/>
            <person name="Klopp C."/>
            <person name="Thompson A.W."/>
            <person name="Robinson-Rechavi M."/>
            <person name="Braasch I."/>
            <person name="Lecointre G."/>
            <person name="Bobe J."/>
            <person name="Postlethwait J.H."/>
            <person name="Berthelot C."/>
            <person name="Roest Crollius H."/>
            <person name="Guiguen Y."/>
        </authorList>
    </citation>
    <scope>NUCLEOTIDE SEQUENCE</scope>
    <source>
        <strain evidence="25">Concon-B</strain>
    </source>
</reference>
<dbReference type="CDD" id="cd19796">
    <property type="entry name" value="Bbox2_TRIM71_C-VII"/>
    <property type="match status" value="1"/>
</dbReference>
<comment type="subcellular location">
    <subcellularLocation>
        <location evidence="2">Cytoplasm</location>
        <location evidence="2">P-body</location>
    </subcellularLocation>
</comment>
<evidence type="ECO:0000256" key="14">
    <source>
        <dbReference type="ARBA" id="ARBA00022884"/>
    </source>
</evidence>
<keyword evidence="11 21" id="KW-0863">Zinc-finger</keyword>
<dbReference type="EC" id="2.3.2.27" evidence="5"/>
<keyword evidence="8" id="KW-0808">Transferase</keyword>
<evidence type="ECO:0000256" key="16">
    <source>
        <dbReference type="ARBA" id="ARBA00023158"/>
    </source>
</evidence>
<feature type="repeat" description="NHL" evidence="23">
    <location>
        <begin position="797"/>
        <end position="840"/>
    </location>
</feature>
<dbReference type="Proteomes" id="UP001152803">
    <property type="component" value="Unassembled WGS sequence"/>
</dbReference>
<feature type="repeat" description="Filamin" evidence="22">
    <location>
        <begin position="495"/>
        <end position="596"/>
    </location>
</feature>
<evidence type="ECO:0000256" key="4">
    <source>
        <dbReference type="ARBA" id="ARBA00008518"/>
    </source>
</evidence>
<evidence type="ECO:0000256" key="17">
    <source>
        <dbReference type="ARBA" id="ARBA00040205"/>
    </source>
</evidence>
<evidence type="ECO:0000313" key="26">
    <source>
        <dbReference type="Proteomes" id="UP001152803"/>
    </source>
</evidence>
<dbReference type="InterPro" id="IPR000315">
    <property type="entry name" value="Znf_B-box"/>
</dbReference>
<dbReference type="InterPro" id="IPR001298">
    <property type="entry name" value="Filamin/ABP280_rpt"/>
</dbReference>
<dbReference type="InterPro" id="IPR043128">
    <property type="entry name" value="Rev_trsase/Diguanyl_cyclase"/>
</dbReference>
<feature type="repeat" description="NHL" evidence="23">
    <location>
        <begin position="750"/>
        <end position="793"/>
    </location>
</feature>
<feature type="repeat" description="NHL" evidence="23">
    <location>
        <begin position="609"/>
        <end position="652"/>
    </location>
</feature>
<dbReference type="Gene3D" id="3.30.160.60">
    <property type="entry name" value="Classic Zinc Finger"/>
    <property type="match status" value="1"/>
</dbReference>
<proteinExistence type="inferred from homology"/>
<dbReference type="FunFam" id="2.120.10.30:FF:000080">
    <property type="entry name" value="E3 ubiquitin-protein ligase TRIM71"/>
    <property type="match status" value="1"/>
</dbReference>
<keyword evidence="12" id="KW-0833">Ubl conjugation pathway</keyword>
<evidence type="ECO:0000313" key="25">
    <source>
        <dbReference type="EMBL" id="KAJ8288203.1"/>
    </source>
</evidence>
<evidence type="ECO:0000256" key="12">
    <source>
        <dbReference type="ARBA" id="ARBA00022786"/>
    </source>
</evidence>
<dbReference type="PROSITE" id="PS50119">
    <property type="entry name" value="ZF_BBOX"/>
    <property type="match status" value="2"/>
</dbReference>
<keyword evidence="15" id="KW-0175">Coiled coil</keyword>
<keyword evidence="9" id="KW-0479">Metal-binding</keyword>
<dbReference type="GO" id="GO:0061630">
    <property type="term" value="F:ubiquitin protein ligase activity"/>
    <property type="evidence" value="ECO:0007669"/>
    <property type="project" value="UniProtKB-EC"/>
</dbReference>
<comment type="caution">
    <text evidence="25">The sequence shown here is derived from an EMBL/GenBank/DDBJ whole genome shotgun (WGS) entry which is preliminary data.</text>
</comment>
<dbReference type="EMBL" id="JAFJMO010000001">
    <property type="protein sequence ID" value="KAJ8288203.1"/>
    <property type="molecule type" value="Genomic_DNA"/>
</dbReference>
<evidence type="ECO:0000256" key="19">
    <source>
        <dbReference type="ARBA" id="ARBA00042007"/>
    </source>
</evidence>
<evidence type="ECO:0000256" key="11">
    <source>
        <dbReference type="ARBA" id="ARBA00022771"/>
    </source>
</evidence>
<dbReference type="Gene3D" id="2.120.10.30">
    <property type="entry name" value="TolB, C-terminal domain"/>
    <property type="match status" value="3"/>
</dbReference>
<dbReference type="Pfam" id="PF00643">
    <property type="entry name" value="zf-B_box"/>
    <property type="match status" value="2"/>
</dbReference>
<gene>
    <name evidence="25" type="ORF">COCON_G00008620</name>
</gene>
<evidence type="ECO:0000256" key="2">
    <source>
        <dbReference type="ARBA" id="ARBA00004201"/>
    </source>
</evidence>
<evidence type="ECO:0000256" key="22">
    <source>
        <dbReference type="PROSITE-ProRule" id="PRU00087"/>
    </source>
</evidence>
<dbReference type="InterPro" id="IPR043502">
    <property type="entry name" value="DNA/RNA_pol_sf"/>
</dbReference>
<evidence type="ECO:0000256" key="21">
    <source>
        <dbReference type="PROSITE-ProRule" id="PRU00024"/>
    </source>
</evidence>
<dbReference type="SUPFAM" id="SSF81296">
    <property type="entry name" value="E set domains"/>
    <property type="match status" value="1"/>
</dbReference>
<dbReference type="InterPro" id="IPR014756">
    <property type="entry name" value="Ig_E-set"/>
</dbReference>
<dbReference type="GO" id="GO:0000932">
    <property type="term" value="C:P-body"/>
    <property type="evidence" value="ECO:0007669"/>
    <property type="project" value="UniProtKB-SubCell"/>
</dbReference>
<dbReference type="SUPFAM" id="SSF56672">
    <property type="entry name" value="DNA/RNA polymerases"/>
    <property type="match status" value="1"/>
</dbReference>
<evidence type="ECO:0000259" key="24">
    <source>
        <dbReference type="PROSITE" id="PS50119"/>
    </source>
</evidence>
<evidence type="ECO:0000256" key="5">
    <source>
        <dbReference type="ARBA" id="ARBA00012483"/>
    </source>
</evidence>
<dbReference type="Pfam" id="PF01436">
    <property type="entry name" value="NHL"/>
    <property type="match status" value="6"/>
</dbReference>
<dbReference type="AlphaFoldDB" id="A0A9Q1E262"/>
<dbReference type="GO" id="GO:0008270">
    <property type="term" value="F:zinc ion binding"/>
    <property type="evidence" value="ECO:0007669"/>
    <property type="project" value="UniProtKB-KW"/>
</dbReference>
<dbReference type="InterPro" id="IPR017868">
    <property type="entry name" value="Filamin/ABP280_repeat-like"/>
</dbReference>
<dbReference type="SMART" id="SM00336">
    <property type="entry name" value="BBOX"/>
    <property type="match status" value="2"/>
</dbReference>
<dbReference type="PANTHER" id="PTHR24104:SF55">
    <property type="entry name" value="E3 UBIQUITIN-PROTEIN LIGASE TRIM71"/>
    <property type="match status" value="1"/>
</dbReference>
<dbReference type="FunFam" id="3.30.160.60:FF:000923">
    <property type="entry name" value="E3 ubiquitin-protein ligase TRIM71"/>
    <property type="match status" value="1"/>
</dbReference>
<keyword evidence="10" id="KW-0677">Repeat</keyword>
<protein>
    <recommendedName>
        <fullName evidence="17">E3 ubiquitin-protein ligase TRIM71</fullName>
        <ecNumber evidence="5">2.3.2.27</ecNumber>
    </recommendedName>
    <alternativeName>
        <fullName evidence="20">Protein lin-41 homolog</fullName>
    </alternativeName>
    <alternativeName>
        <fullName evidence="18">RING-type E3 ubiquitin transferase TRIM71</fullName>
    </alternativeName>
    <alternativeName>
        <fullName evidence="19">Tripartite motif-containing protein 71</fullName>
    </alternativeName>
</protein>
<dbReference type="OrthoDB" id="342730at2759"/>
<dbReference type="CDD" id="cd14954">
    <property type="entry name" value="NHL_TRIM71_like"/>
    <property type="match status" value="1"/>
</dbReference>
<comment type="catalytic activity">
    <reaction evidence="1">
        <text>S-ubiquitinyl-[E2 ubiquitin-conjugating enzyme]-L-cysteine + [acceptor protein]-L-lysine = [E2 ubiquitin-conjugating enzyme]-L-cysteine + N(6)-ubiquitinyl-[acceptor protein]-L-lysine.</text>
        <dbReference type="EC" id="2.3.2.27"/>
    </reaction>
</comment>
<dbReference type="FunFam" id="2.120.10.30:FF:000025">
    <property type="entry name" value="E3 ubiquitin-protein ligase TRIM71"/>
    <property type="match status" value="1"/>
</dbReference>
<evidence type="ECO:0000256" key="8">
    <source>
        <dbReference type="ARBA" id="ARBA00022679"/>
    </source>
</evidence>
<evidence type="ECO:0000256" key="7">
    <source>
        <dbReference type="ARBA" id="ARBA00022490"/>
    </source>
</evidence>
<dbReference type="InterPro" id="IPR011042">
    <property type="entry name" value="6-blade_b-propeller_TolB-like"/>
</dbReference>
<comment type="similarity">
    <text evidence="4">Belongs to the TRIM/RBCC family.</text>
</comment>
<dbReference type="GO" id="GO:0007399">
    <property type="term" value="P:nervous system development"/>
    <property type="evidence" value="ECO:0007669"/>
    <property type="project" value="UniProtKB-ARBA"/>
</dbReference>
<evidence type="ECO:0000256" key="10">
    <source>
        <dbReference type="ARBA" id="ARBA00022737"/>
    </source>
</evidence>
<feature type="domain" description="B box-type" evidence="24">
    <location>
        <begin position="212"/>
        <end position="254"/>
    </location>
</feature>
<evidence type="ECO:0000256" key="18">
    <source>
        <dbReference type="ARBA" id="ARBA00041679"/>
    </source>
</evidence>
<dbReference type="PROSITE" id="PS51125">
    <property type="entry name" value="NHL"/>
    <property type="match status" value="6"/>
</dbReference>
<dbReference type="PANTHER" id="PTHR24104">
    <property type="entry name" value="E3 UBIQUITIN-PROTEIN LIGASE NHLRC1-RELATED"/>
    <property type="match status" value="1"/>
</dbReference>
<feature type="repeat" description="NHL" evidence="23">
    <location>
        <begin position="656"/>
        <end position="699"/>
    </location>
</feature>
<dbReference type="GO" id="GO:0031047">
    <property type="term" value="P:regulatory ncRNA-mediated gene silencing"/>
    <property type="evidence" value="ECO:0007669"/>
    <property type="project" value="UniProtKB-KW"/>
</dbReference>
<dbReference type="FunFam" id="2.60.40.10:FF:000527">
    <property type="entry name" value="E3 ubiquitin-protein ligase TRIM71"/>
    <property type="match status" value="1"/>
</dbReference>
<keyword evidence="26" id="KW-1185">Reference proteome</keyword>
<keyword evidence="16" id="KW-0943">RNA-mediated gene silencing</keyword>
<dbReference type="InterPro" id="IPR013783">
    <property type="entry name" value="Ig-like_fold"/>
</dbReference>
<dbReference type="Gene3D" id="3.30.70.270">
    <property type="match status" value="1"/>
</dbReference>
<keyword evidence="14" id="KW-0694">RNA-binding</keyword>
<keyword evidence="6" id="KW-0217">Developmental protein</keyword>
<feature type="repeat" description="NHL" evidence="23">
    <location>
        <begin position="703"/>
        <end position="746"/>
    </location>
</feature>
<dbReference type="GO" id="GO:0017148">
    <property type="term" value="P:negative regulation of translation"/>
    <property type="evidence" value="ECO:0007669"/>
    <property type="project" value="UniProtKB-ARBA"/>
</dbReference>
<comment type="pathway">
    <text evidence="3">Protein modification; protein ubiquitination.</text>
</comment>
<accession>A0A9Q1E262</accession>
<evidence type="ECO:0000256" key="13">
    <source>
        <dbReference type="ARBA" id="ARBA00022833"/>
    </source>
</evidence>
<evidence type="ECO:0000256" key="9">
    <source>
        <dbReference type="ARBA" id="ARBA00022723"/>
    </source>
</evidence>
<dbReference type="PROSITE" id="PS50194">
    <property type="entry name" value="FILAMIN_REPEAT"/>
    <property type="match status" value="1"/>
</dbReference>
<keyword evidence="13" id="KW-0862">Zinc</keyword>
<name>A0A9Q1E262_CONCO</name>
<dbReference type="Gene3D" id="4.10.830.40">
    <property type="match status" value="1"/>
</dbReference>
<keyword evidence="7" id="KW-0963">Cytoplasm</keyword>
<evidence type="ECO:0000256" key="3">
    <source>
        <dbReference type="ARBA" id="ARBA00004906"/>
    </source>
</evidence>
<dbReference type="InterPro" id="IPR050952">
    <property type="entry name" value="TRIM-NHL_E3_ligases"/>
</dbReference>
<evidence type="ECO:0000256" key="1">
    <source>
        <dbReference type="ARBA" id="ARBA00000900"/>
    </source>
</evidence>
<organism evidence="25 26">
    <name type="scientific">Conger conger</name>
    <name type="common">Conger eel</name>
    <name type="synonym">Muraena conger</name>
    <dbReference type="NCBI Taxonomy" id="82655"/>
    <lineage>
        <taxon>Eukaryota</taxon>
        <taxon>Metazoa</taxon>
        <taxon>Chordata</taxon>
        <taxon>Craniata</taxon>
        <taxon>Vertebrata</taxon>
        <taxon>Euteleostomi</taxon>
        <taxon>Actinopterygii</taxon>
        <taxon>Neopterygii</taxon>
        <taxon>Teleostei</taxon>
        <taxon>Anguilliformes</taxon>
        <taxon>Congridae</taxon>
        <taxon>Conger</taxon>
    </lineage>
</organism>
<dbReference type="Gene3D" id="2.60.40.10">
    <property type="entry name" value="Immunoglobulins"/>
    <property type="match status" value="1"/>
</dbReference>
<dbReference type="SUPFAM" id="SSF101898">
    <property type="entry name" value="NHL repeat"/>
    <property type="match status" value="1"/>
</dbReference>
<dbReference type="CDD" id="cd01647">
    <property type="entry name" value="RT_LTR"/>
    <property type="match status" value="1"/>
</dbReference>
<evidence type="ECO:0000256" key="15">
    <source>
        <dbReference type="ARBA" id="ARBA00023054"/>
    </source>
</evidence>
<dbReference type="Gene3D" id="3.10.10.10">
    <property type="entry name" value="HIV Type 1 Reverse Transcriptase, subunit A, domain 1"/>
    <property type="match status" value="1"/>
</dbReference>
<dbReference type="SUPFAM" id="SSF57845">
    <property type="entry name" value="B-box zinc-binding domain"/>
    <property type="match status" value="1"/>
</dbReference>
<sequence length="884" mass="97965">MADAGLIKPSCSSWTAVGVLARKKYSTWQFCGDYQRLNAVTRKDSYLLPRIDDTVDHISGSNWFKSLDLCSGYWQVRLAPEAKLKMAFTIGLLVCLDDLLVHAADFKGALENHQEVLTTICQMGLRLKPQKCNQQCLEGQRSPGDPLKLRCPTCDQKASISESGVDALPSSNFLFGNLLDVVVSSEEQNKTRGRSHPHGGLLQPHHLGEPQCSSCDEGNPATSHCLDCQEYLCDNCMRAHQRVRLTKDHFIERLLERLHLTSRTNISNTPVSLAQSYHSNYSLLPIFPDRTRYCQQHDNEVFRFFCDSCSVPICRECSVGLHMGHSFIYLQEAVQDSRAITIQLLSDAQQGRQAIQLSIEKAQAIAEQVEIKAKVVQSEVKAITLRHKKALEERECELLWKVEKIRQVKAKALYLQVEKLHLNLSQLDSTIASVQQALEEGRSMEILLARERMLTQIQDLKALRGVLQPQEDDRIMFTAPDQALLIAINSMGFISSGAFAPVTKATGDGLKRALQGKVASFTVVGYDHDGEPRLSGGDGISAVVMSPDGTLSTADVTDHQNGTYSVSYLPKMEGEHLVSVLLCSQHIDGSPFKVPVKSGRSYGGVGLPVASFGAEGDGDGQLCRPWGICVDREGYVVVADRSNNRVQIFKPCGTFHLKFGTLGSRPGQFDRPAGVACNPQRRIIVADKDNHRIQVFTFEGQFLLKFGEKGSKNGQFNYPWDVAVNSEGKILVSDTRNHRVQLFGPDGTFLNKYGFEGALWKHFDSPRGVAFNQEGHLVVTDFNNHRLLVIRPDCQSARFLGSEGTANGQFLRPQGVAVDQEDRIIVADSRNHRIQVFEPNGNFLCKFGTQGNGFGQMDRPSGIAITPDGMIIAVDFGNNRILVF</sequence>
<evidence type="ECO:0000256" key="23">
    <source>
        <dbReference type="PROSITE-ProRule" id="PRU00504"/>
    </source>
</evidence>
<dbReference type="CDD" id="cd19812">
    <property type="entry name" value="Bbox1_TRIM71_C-VII"/>
    <property type="match status" value="1"/>
</dbReference>